<feature type="compositionally biased region" description="Polar residues" evidence="1">
    <location>
        <begin position="542"/>
        <end position="552"/>
    </location>
</feature>
<dbReference type="EMBL" id="KB908537">
    <property type="protein sequence ID" value="EOA88415.1"/>
    <property type="molecule type" value="Genomic_DNA"/>
</dbReference>
<feature type="region of interest" description="Disordered" evidence="1">
    <location>
        <begin position="123"/>
        <end position="148"/>
    </location>
</feature>
<gene>
    <name evidence="2" type="ORF">SETTUDRAFT_129233</name>
</gene>
<dbReference type="RefSeq" id="XP_008023848.1">
    <property type="nucleotide sequence ID" value="XM_008025657.1"/>
</dbReference>
<evidence type="ECO:0000313" key="3">
    <source>
        <dbReference type="Proteomes" id="UP000016935"/>
    </source>
</evidence>
<reference evidence="2 3" key="2">
    <citation type="journal article" date="2013" name="PLoS Genet.">
        <title>Comparative genome structure, secondary metabolite, and effector coding capacity across Cochliobolus pathogens.</title>
        <authorList>
            <person name="Condon B.J."/>
            <person name="Leng Y."/>
            <person name="Wu D."/>
            <person name="Bushley K.E."/>
            <person name="Ohm R.A."/>
            <person name="Otillar R."/>
            <person name="Martin J."/>
            <person name="Schackwitz W."/>
            <person name="Grimwood J."/>
            <person name="MohdZainudin N."/>
            <person name="Xue C."/>
            <person name="Wang R."/>
            <person name="Manning V.A."/>
            <person name="Dhillon B."/>
            <person name="Tu Z.J."/>
            <person name="Steffenson B.J."/>
            <person name="Salamov A."/>
            <person name="Sun H."/>
            <person name="Lowry S."/>
            <person name="LaButti K."/>
            <person name="Han J."/>
            <person name="Copeland A."/>
            <person name="Lindquist E."/>
            <person name="Barry K."/>
            <person name="Schmutz J."/>
            <person name="Baker S.E."/>
            <person name="Ciuffetti L.M."/>
            <person name="Grigoriev I.V."/>
            <person name="Zhong S."/>
            <person name="Turgeon B.G."/>
        </authorList>
    </citation>
    <scope>NUCLEOTIDE SEQUENCE [LARGE SCALE GENOMIC DNA]</scope>
    <source>
        <strain evidence="3">28A</strain>
    </source>
</reference>
<accession>R0IUC8</accession>
<keyword evidence="3" id="KW-1185">Reference proteome</keyword>
<organism evidence="2 3">
    <name type="scientific">Exserohilum turcicum (strain 28A)</name>
    <name type="common">Northern leaf blight fungus</name>
    <name type="synonym">Setosphaeria turcica</name>
    <dbReference type="NCBI Taxonomy" id="671987"/>
    <lineage>
        <taxon>Eukaryota</taxon>
        <taxon>Fungi</taxon>
        <taxon>Dikarya</taxon>
        <taxon>Ascomycota</taxon>
        <taxon>Pezizomycotina</taxon>
        <taxon>Dothideomycetes</taxon>
        <taxon>Pleosporomycetidae</taxon>
        <taxon>Pleosporales</taxon>
        <taxon>Pleosporineae</taxon>
        <taxon>Pleosporaceae</taxon>
        <taxon>Exserohilum</taxon>
    </lineage>
</organism>
<dbReference type="eggNOG" id="ENOG502S6CD">
    <property type="taxonomic scope" value="Eukaryota"/>
</dbReference>
<feature type="region of interest" description="Disordered" evidence="1">
    <location>
        <begin position="493"/>
        <end position="529"/>
    </location>
</feature>
<proteinExistence type="predicted"/>
<dbReference type="HOGENOM" id="CLU_417453_0_0_1"/>
<dbReference type="GeneID" id="19396073"/>
<dbReference type="OrthoDB" id="5245206at2759"/>
<feature type="region of interest" description="Disordered" evidence="1">
    <location>
        <begin position="541"/>
        <end position="561"/>
    </location>
</feature>
<name>R0IUC8_EXST2</name>
<dbReference type="AlphaFoldDB" id="R0IUC8"/>
<evidence type="ECO:0000313" key="2">
    <source>
        <dbReference type="EMBL" id="EOA88415.1"/>
    </source>
</evidence>
<protein>
    <submittedName>
        <fullName evidence="2">Uncharacterized protein</fullName>
    </submittedName>
</protein>
<dbReference type="Proteomes" id="UP000016935">
    <property type="component" value="Unassembled WGS sequence"/>
</dbReference>
<evidence type="ECO:0000256" key="1">
    <source>
        <dbReference type="SAM" id="MobiDB-lite"/>
    </source>
</evidence>
<sequence>MALVTRFLMPKHPKHAVTEETLAAPTKLEQQPPVTQTSPSWKRLLILRYDSQKYWVPNLLAVLKAADDGLLSSSLLAHINGPPGQLELDTLYQAFANEMRGRSITERSTYPLEMNKFLSRARKPMSGLGRSKSMSQINPRTQRKSMDLSKATELGLSRNFSVKKPASSLVSMRSGLQENGTHQTANKSWMKDGQTAKYQGDRMRIKVTAAELTALAVILGSEPNKNIGTDRAFTDMGAYGICITPTRTQGSKYHITLTQNKLSRSQRHALGSGVSTIFAKHLAAGSLPYRQDKLGVHSILITEDTFDTIQAGTLLGPEPSATQTQQSKFLTSLPNSTELKFYALTSTQADTSTTLLNAIAALPFSGGLPPLASSPMIKTIKFIASGNLETGKLLQRLEALVDKVHRQAPHLNIFGPLYEPQNTKALYRERERLRKLDTDPQTPDTLADKSARMSRYITLLERLMALVPDSKPQNVLKAVQKATQNEIQRAYDHAVGQVPRSSSTRSAESHLQPPPGAQTTHRSTSPLSSLRRRSIRFSFYSNVTSPSNTSETSVEEDNNDSSLAKQMERVLKSELPLDVATVASVARMVLVAWTLSVGTVAWNDNEEGYRIPDLTGWDKMTMS</sequence>
<reference evidence="2 3" key="1">
    <citation type="journal article" date="2012" name="PLoS Pathog.">
        <title>Diverse lifestyles and strategies of plant pathogenesis encoded in the genomes of eighteen Dothideomycetes fungi.</title>
        <authorList>
            <person name="Ohm R.A."/>
            <person name="Feau N."/>
            <person name="Henrissat B."/>
            <person name="Schoch C.L."/>
            <person name="Horwitz B.A."/>
            <person name="Barry K.W."/>
            <person name="Condon B.J."/>
            <person name="Copeland A.C."/>
            <person name="Dhillon B."/>
            <person name="Glaser F."/>
            <person name="Hesse C.N."/>
            <person name="Kosti I."/>
            <person name="LaButti K."/>
            <person name="Lindquist E.A."/>
            <person name="Lucas S."/>
            <person name="Salamov A.A."/>
            <person name="Bradshaw R.E."/>
            <person name="Ciuffetti L."/>
            <person name="Hamelin R.C."/>
            <person name="Kema G.H.J."/>
            <person name="Lawrence C."/>
            <person name="Scott J.A."/>
            <person name="Spatafora J.W."/>
            <person name="Turgeon B.G."/>
            <person name="de Wit P.J.G.M."/>
            <person name="Zhong S."/>
            <person name="Goodwin S.B."/>
            <person name="Grigoriev I.V."/>
        </authorList>
    </citation>
    <scope>NUCLEOTIDE SEQUENCE [LARGE SCALE GENOMIC DNA]</scope>
    <source>
        <strain evidence="3">28A</strain>
    </source>
</reference>